<dbReference type="Pfam" id="PF22725">
    <property type="entry name" value="GFO_IDH_MocA_C3"/>
    <property type="match status" value="1"/>
</dbReference>
<dbReference type="InterPro" id="IPR055170">
    <property type="entry name" value="GFO_IDH_MocA-like_dom"/>
</dbReference>
<dbReference type="Gene3D" id="3.30.360.10">
    <property type="entry name" value="Dihydrodipicolinate Reductase, domain 2"/>
    <property type="match status" value="1"/>
</dbReference>
<dbReference type="SUPFAM" id="SSF55347">
    <property type="entry name" value="Glyceraldehyde-3-phosphate dehydrogenase-like, C-terminal domain"/>
    <property type="match status" value="1"/>
</dbReference>
<organism evidence="5 6">
    <name type="scientific">Brachybacterium nesterenkovii</name>
    <dbReference type="NCBI Taxonomy" id="47847"/>
    <lineage>
        <taxon>Bacteria</taxon>
        <taxon>Bacillati</taxon>
        <taxon>Actinomycetota</taxon>
        <taxon>Actinomycetes</taxon>
        <taxon>Micrococcales</taxon>
        <taxon>Dermabacteraceae</taxon>
        <taxon>Brachybacterium</taxon>
    </lineage>
</organism>
<dbReference type="PANTHER" id="PTHR43818">
    <property type="entry name" value="BCDNA.GH03377"/>
    <property type="match status" value="1"/>
</dbReference>
<evidence type="ECO:0000256" key="2">
    <source>
        <dbReference type="ARBA" id="ARBA00023027"/>
    </source>
</evidence>
<keyword evidence="2" id="KW-0520">NAD</keyword>
<sequence>MEVRFLADLDVERARARAEEFEVRDGSGEVAAGTVEELLAREDVDIVVNLMIPAAHAEVDRRILEAGKHVWSEKPIAMASQEARELLALADEKGLRLACAPDTMLGPGIQTALRAVASGEIGDVLTGSFVFQTGGPESWHPSPEFLFTHGAGPLFDMGPYDVSAAVRLFGPVARVMAVSSTARDTRVIGSGPKAGTGFPVDVPTHHAALLTFASGASAQAVFSFQSALPRIGEIEVSGIEGSIALPDPNMFAGDSTLWAFPEGLAAPETRTLPVPEVPFARGAGVVDLARSLRDGVPEQASGAMAAHVLDVLIAIHDAAAEGRIVDVDPAGFTAPEPLPEDWDPTVATL</sequence>
<dbReference type="SUPFAM" id="SSF51735">
    <property type="entry name" value="NAD(P)-binding Rossmann-fold domains"/>
    <property type="match status" value="1"/>
</dbReference>
<accession>A0A1X6X3R8</accession>
<keyword evidence="6" id="KW-1185">Reference proteome</keyword>
<gene>
    <name evidence="5" type="ORF">FM110_09980</name>
</gene>
<dbReference type="InterPro" id="IPR036291">
    <property type="entry name" value="NAD(P)-bd_dom_sf"/>
</dbReference>
<evidence type="ECO:0000259" key="3">
    <source>
        <dbReference type="Pfam" id="PF01408"/>
    </source>
</evidence>
<feature type="domain" description="GFO/IDH/MocA-like oxidoreductase" evidence="4">
    <location>
        <begin position="109"/>
        <end position="243"/>
    </location>
</feature>
<protein>
    <submittedName>
        <fullName evidence="5">NADH-dependent dehydrogenase</fullName>
    </submittedName>
</protein>
<dbReference type="Proteomes" id="UP000195981">
    <property type="component" value="Unassembled WGS sequence"/>
</dbReference>
<dbReference type="GO" id="GO:0000166">
    <property type="term" value="F:nucleotide binding"/>
    <property type="evidence" value="ECO:0007669"/>
    <property type="project" value="InterPro"/>
</dbReference>
<keyword evidence="1" id="KW-0560">Oxidoreductase</keyword>
<dbReference type="Gene3D" id="3.40.50.720">
    <property type="entry name" value="NAD(P)-binding Rossmann-like Domain"/>
    <property type="match status" value="1"/>
</dbReference>
<proteinExistence type="predicted"/>
<dbReference type="GO" id="GO:0016491">
    <property type="term" value="F:oxidoreductase activity"/>
    <property type="evidence" value="ECO:0007669"/>
    <property type="project" value="UniProtKB-KW"/>
</dbReference>
<dbReference type="RefSeq" id="WP_327230713.1">
    <property type="nucleotide sequence ID" value="NZ_FWFG01000086.1"/>
</dbReference>
<dbReference type="InterPro" id="IPR050463">
    <property type="entry name" value="Gfo/Idh/MocA_oxidrdct_glycsds"/>
</dbReference>
<evidence type="ECO:0000313" key="6">
    <source>
        <dbReference type="Proteomes" id="UP000195981"/>
    </source>
</evidence>
<dbReference type="Pfam" id="PF01408">
    <property type="entry name" value="GFO_IDH_MocA"/>
    <property type="match status" value="1"/>
</dbReference>
<name>A0A1X6X3R8_9MICO</name>
<reference evidence="5 6" key="1">
    <citation type="submission" date="2017-02" db="EMBL/GenBank/DDBJ databases">
        <authorList>
            <person name="Peterson S.W."/>
        </authorList>
    </citation>
    <scope>NUCLEOTIDE SEQUENCE [LARGE SCALE GENOMIC DNA]</scope>
    <source>
        <strain evidence="5 6">CIP104813</strain>
    </source>
</reference>
<feature type="domain" description="Gfo/Idh/MocA-like oxidoreductase N-terminal" evidence="3">
    <location>
        <begin position="5"/>
        <end position="98"/>
    </location>
</feature>
<dbReference type="EMBL" id="FWFG01000086">
    <property type="protein sequence ID" value="SLM93485.1"/>
    <property type="molecule type" value="Genomic_DNA"/>
</dbReference>
<evidence type="ECO:0000259" key="4">
    <source>
        <dbReference type="Pfam" id="PF22725"/>
    </source>
</evidence>
<dbReference type="PANTHER" id="PTHR43818:SF11">
    <property type="entry name" value="BCDNA.GH03377"/>
    <property type="match status" value="1"/>
</dbReference>
<evidence type="ECO:0000313" key="5">
    <source>
        <dbReference type="EMBL" id="SLM93485.1"/>
    </source>
</evidence>
<dbReference type="InterPro" id="IPR000683">
    <property type="entry name" value="Gfo/Idh/MocA-like_OxRdtase_N"/>
</dbReference>
<dbReference type="AlphaFoldDB" id="A0A1X6X3R8"/>
<evidence type="ECO:0000256" key="1">
    <source>
        <dbReference type="ARBA" id="ARBA00023002"/>
    </source>
</evidence>